<evidence type="ECO:0000313" key="1">
    <source>
        <dbReference type="EMBL" id="MDT2810195.1"/>
    </source>
</evidence>
<dbReference type="AlphaFoldDB" id="A0AAW8TZA0"/>
<dbReference type="RefSeq" id="WP_311835372.1">
    <property type="nucleotide sequence ID" value="NZ_JARQBJ010000003.1"/>
</dbReference>
<name>A0AAW8TZA0_9ENTE</name>
<reference evidence="1" key="1">
    <citation type="submission" date="2023-03" db="EMBL/GenBank/DDBJ databases">
        <authorList>
            <person name="Shen W."/>
            <person name="Cai J."/>
        </authorList>
    </citation>
    <scope>NUCLEOTIDE SEQUENCE</scope>
    <source>
        <strain evidence="1">B226-2</strain>
    </source>
</reference>
<organism evidence="1 2">
    <name type="scientific">Enterococcus asini</name>
    <dbReference type="NCBI Taxonomy" id="57732"/>
    <lineage>
        <taxon>Bacteria</taxon>
        <taxon>Bacillati</taxon>
        <taxon>Bacillota</taxon>
        <taxon>Bacilli</taxon>
        <taxon>Lactobacillales</taxon>
        <taxon>Enterococcaceae</taxon>
        <taxon>Enterococcus</taxon>
    </lineage>
</organism>
<gene>
    <name evidence="1" type="ORF">P7H43_06845</name>
</gene>
<dbReference type="EMBL" id="JARQBJ010000003">
    <property type="protein sequence ID" value="MDT2810195.1"/>
    <property type="molecule type" value="Genomic_DNA"/>
</dbReference>
<evidence type="ECO:0000313" key="2">
    <source>
        <dbReference type="Proteomes" id="UP001256711"/>
    </source>
</evidence>
<proteinExistence type="predicted"/>
<comment type="caution">
    <text evidence="1">The sequence shown here is derived from an EMBL/GenBank/DDBJ whole genome shotgun (WGS) entry which is preliminary data.</text>
</comment>
<protein>
    <submittedName>
        <fullName evidence="1">Uncharacterized protein</fullName>
    </submittedName>
</protein>
<sequence>MSELTESIQALSTSQALLKEFAKNMEKDRTFGKEAYQEKINDIRDYANGLAIVTYLVPAQNQTVFGDVSLQEILRTQLGQIQNVIHALRTPEGASEAEATYDLKESDVRRMVSSLQGMIEMNNLMRKEEDVVFSAKKVEEAQLKEKPAATSEKKGFFQKLFGK</sequence>
<accession>A0AAW8TZA0</accession>
<dbReference type="Proteomes" id="UP001256711">
    <property type="component" value="Unassembled WGS sequence"/>
</dbReference>